<name>A0A2I1HK54_9GLOM</name>
<dbReference type="VEuPathDB" id="FungiDB:FUN_011194"/>
<dbReference type="EMBL" id="LLXI01003434">
    <property type="protein sequence ID" value="PKY59220.1"/>
    <property type="molecule type" value="Genomic_DNA"/>
</dbReference>
<protein>
    <submittedName>
        <fullName evidence="1">Uncharacterized protein</fullName>
    </submittedName>
</protein>
<reference evidence="1 2" key="1">
    <citation type="submission" date="2015-10" db="EMBL/GenBank/DDBJ databases">
        <title>Genome analyses suggest a sexual origin of heterokaryosis in a supposedly ancient asexual fungus.</title>
        <authorList>
            <person name="Ropars J."/>
            <person name="Sedzielewska K."/>
            <person name="Noel J."/>
            <person name="Charron P."/>
            <person name="Farinelli L."/>
            <person name="Marton T."/>
            <person name="Kruger M."/>
            <person name="Pelin A."/>
            <person name="Brachmann A."/>
            <person name="Corradi N."/>
        </authorList>
    </citation>
    <scope>NUCLEOTIDE SEQUENCE [LARGE SCALE GENOMIC DNA]</scope>
    <source>
        <strain evidence="1 2">A4</strain>
    </source>
</reference>
<evidence type="ECO:0000313" key="2">
    <source>
        <dbReference type="Proteomes" id="UP000234323"/>
    </source>
</evidence>
<evidence type="ECO:0000313" key="1">
    <source>
        <dbReference type="EMBL" id="PKY59220.1"/>
    </source>
</evidence>
<comment type="caution">
    <text evidence="1">The sequence shown here is derived from an EMBL/GenBank/DDBJ whole genome shotgun (WGS) entry which is preliminary data.</text>
</comment>
<gene>
    <name evidence="1" type="ORF">RhiirA4_481795</name>
</gene>
<dbReference type="Proteomes" id="UP000234323">
    <property type="component" value="Unassembled WGS sequence"/>
</dbReference>
<accession>A0A2I1HK54</accession>
<sequence>MKIQHSQMNNKSLLYRTKKIKDWKDLLNHELNFIDKKSNLIKKTTMVDQGYDSDLMDESSSVDQGYDSDPIEEASNIKFAEDNYESVLSNLASLIIYIDQEMMLASNKAMFYVSLIPNRWYIDITYESQKEAAIIVCNNVSGDSEVVYEHQIEMNFNMLNEIRYTQVFSETVKKNLSNQVKYGQGLGYAKKALNLALENGCENELNRPLQHWIKDKEKEIYVNQENESNKENLLNISNPYKTRTKGTPKKKRIKSTLENKHYHNENMHTTIKSHAIIKITANDKQPIKQRNITINKYTNNELNNELESSTTKHLNKNVCAPILRLLAETCLA</sequence>
<organism evidence="1 2">
    <name type="scientific">Rhizophagus irregularis</name>
    <dbReference type="NCBI Taxonomy" id="588596"/>
    <lineage>
        <taxon>Eukaryota</taxon>
        <taxon>Fungi</taxon>
        <taxon>Fungi incertae sedis</taxon>
        <taxon>Mucoromycota</taxon>
        <taxon>Glomeromycotina</taxon>
        <taxon>Glomeromycetes</taxon>
        <taxon>Glomerales</taxon>
        <taxon>Glomeraceae</taxon>
        <taxon>Rhizophagus</taxon>
    </lineage>
</organism>
<keyword evidence="2" id="KW-1185">Reference proteome</keyword>
<proteinExistence type="predicted"/>
<dbReference type="AlphaFoldDB" id="A0A2I1HK54"/>